<proteinExistence type="predicted"/>
<protein>
    <submittedName>
        <fullName evidence="1">Uncharacterized protein</fullName>
    </submittedName>
</protein>
<accession>A0A0E9X1J2</accession>
<reference evidence="1" key="1">
    <citation type="submission" date="2014-11" db="EMBL/GenBank/DDBJ databases">
        <authorList>
            <person name="Amaro Gonzalez C."/>
        </authorList>
    </citation>
    <scope>NUCLEOTIDE SEQUENCE</scope>
</reference>
<sequence length="55" mass="6343">MFLSVLDFGRALKLIGTIFKCFNNSLAFLCTACKVCSYAYYVLTFCVEQFIFIHQ</sequence>
<dbReference type="AlphaFoldDB" id="A0A0E9X1J2"/>
<evidence type="ECO:0000313" key="1">
    <source>
        <dbReference type="EMBL" id="JAH95740.1"/>
    </source>
</evidence>
<name>A0A0E9X1J2_ANGAN</name>
<dbReference type="EMBL" id="GBXM01012837">
    <property type="protein sequence ID" value="JAH95740.1"/>
    <property type="molecule type" value="Transcribed_RNA"/>
</dbReference>
<organism evidence="1">
    <name type="scientific">Anguilla anguilla</name>
    <name type="common">European freshwater eel</name>
    <name type="synonym">Muraena anguilla</name>
    <dbReference type="NCBI Taxonomy" id="7936"/>
    <lineage>
        <taxon>Eukaryota</taxon>
        <taxon>Metazoa</taxon>
        <taxon>Chordata</taxon>
        <taxon>Craniata</taxon>
        <taxon>Vertebrata</taxon>
        <taxon>Euteleostomi</taxon>
        <taxon>Actinopterygii</taxon>
        <taxon>Neopterygii</taxon>
        <taxon>Teleostei</taxon>
        <taxon>Anguilliformes</taxon>
        <taxon>Anguillidae</taxon>
        <taxon>Anguilla</taxon>
    </lineage>
</organism>
<reference evidence="1" key="2">
    <citation type="journal article" date="2015" name="Fish Shellfish Immunol.">
        <title>Early steps in the European eel (Anguilla anguilla)-Vibrio vulnificus interaction in the gills: Role of the RtxA13 toxin.</title>
        <authorList>
            <person name="Callol A."/>
            <person name="Pajuelo D."/>
            <person name="Ebbesson L."/>
            <person name="Teles M."/>
            <person name="MacKenzie S."/>
            <person name="Amaro C."/>
        </authorList>
    </citation>
    <scope>NUCLEOTIDE SEQUENCE</scope>
</reference>